<evidence type="ECO:0000313" key="3">
    <source>
        <dbReference type="Proteomes" id="UP001630127"/>
    </source>
</evidence>
<proteinExistence type="predicted"/>
<dbReference type="InterPro" id="IPR013103">
    <property type="entry name" value="RVT_2"/>
</dbReference>
<gene>
    <name evidence="2" type="ORF">ACH5RR_008662</name>
</gene>
<evidence type="ECO:0000259" key="1">
    <source>
        <dbReference type="Pfam" id="PF07727"/>
    </source>
</evidence>
<protein>
    <recommendedName>
        <fullName evidence="1">Reverse transcriptase Ty1/copia-type domain-containing protein</fullName>
    </recommendedName>
</protein>
<dbReference type="Pfam" id="PF07727">
    <property type="entry name" value="RVT_2"/>
    <property type="match status" value="1"/>
</dbReference>
<dbReference type="AlphaFoldDB" id="A0ABD3ABZ9"/>
<evidence type="ECO:0000313" key="2">
    <source>
        <dbReference type="EMBL" id="KAL3529340.1"/>
    </source>
</evidence>
<reference evidence="2 3" key="1">
    <citation type="submission" date="2024-11" db="EMBL/GenBank/DDBJ databases">
        <title>A near-complete genome assembly of Cinchona calisaya.</title>
        <authorList>
            <person name="Lian D.C."/>
            <person name="Zhao X.W."/>
            <person name="Wei L."/>
        </authorList>
    </citation>
    <scope>NUCLEOTIDE SEQUENCE [LARGE SCALE GENOMIC DNA]</scope>
    <source>
        <tissue evidence="2">Nenye</tissue>
    </source>
</reference>
<sequence>MLLQFQIIPNGCKSAFLNAFIDQVVFDEQPPGFENKNFSNHIFKLSKVLYGLKQPPSSWYERLSGFLIDNEFKRGVIDDIIFGATNESLCKVLSCLMQKEFEMNMMGELQFFLGLQVHQTKE</sequence>
<organism evidence="2 3">
    <name type="scientific">Cinchona calisaya</name>
    <dbReference type="NCBI Taxonomy" id="153742"/>
    <lineage>
        <taxon>Eukaryota</taxon>
        <taxon>Viridiplantae</taxon>
        <taxon>Streptophyta</taxon>
        <taxon>Embryophyta</taxon>
        <taxon>Tracheophyta</taxon>
        <taxon>Spermatophyta</taxon>
        <taxon>Magnoliopsida</taxon>
        <taxon>eudicotyledons</taxon>
        <taxon>Gunneridae</taxon>
        <taxon>Pentapetalae</taxon>
        <taxon>asterids</taxon>
        <taxon>lamiids</taxon>
        <taxon>Gentianales</taxon>
        <taxon>Rubiaceae</taxon>
        <taxon>Cinchonoideae</taxon>
        <taxon>Cinchoneae</taxon>
        <taxon>Cinchona</taxon>
    </lineage>
</organism>
<feature type="domain" description="Reverse transcriptase Ty1/copia-type" evidence="1">
    <location>
        <begin position="12"/>
        <end position="74"/>
    </location>
</feature>
<dbReference type="Proteomes" id="UP001630127">
    <property type="component" value="Unassembled WGS sequence"/>
</dbReference>
<name>A0ABD3ABZ9_9GENT</name>
<accession>A0ABD3ABZ9</accession>
<comment type="caution">
    <text evidence="2">The sequence shown here is derived from an EMBL/GenBank/DDBJ whole genome shotgun (WGS) entry which is preliminary data.</text>
</comment>
<dbReference type="EMBL" id="JBJUIK010000004">
    <property type="protein sequence ID" value="KAL3529340.1"/>
    <property type="molecule type" value="Genomic_DNA"/>
</dbReference>
<keyword evidence="3" id="KW-1185">Reference proteome</keyword>